<dbReference type="OrthoDB" id="3190646at2"/>
<comment type="caution">
    <text evidence="1">The sequence shown here is derived from an EMBL/GenBank/DDBJ whole genome shotgun (WGS) entry which is preliminary data.</text>
</comment>
<organism evidence="1 2">
    <name type="scientific">Micromonospora pisi</name>
    <dbReference type="NCBI Taxonomy" id="589240"/>
    <lineage>
        <taxon>Bacteria</taxon>
        <taxon>Bacillati</taxon>
        <taxon>Actinomycetota</taxon>
        <taxon>Actinomycetes</taxon>
        <taxon>Micromonosporales</taxon>
        <taxon>Micromonosporaceae</taxon>
        <taxon>Micromonospora</taxon>
    </lineage>
</organism>
<dbReference type="AlphaFoldDB" id="A0A495JJL2"/>
<name>A0A495JJL2_9ACTN</name>
<reference evidence="1 2" key="1">
    <citation type="submission" date="2018-10" db="EMBL/GenBank/DDBJ databases">
        <title>Sequencing the genomes of 1000 actinobacteria strains.</title>
        <authorList>
            <person name="Klenk H.-P."/>
        </authorList>
    </citation>
    <scope>NUCLEOTIDE SEQUENCE [LARGE SCALE GENOMIC DNA]</scope>
    <source>
        <strain evidence="1 2">DSM 45175</strain>
    </source>
</reference>
<proteinExistence type="predicted"/>
<gene>
    <name evidence="1" type="ORF">BDK92_3206</name>
</gene>
<protein>
    <recommendedName>
        <fullName evidence="3">Protein phosphatase 2C-like protein</fullName>
    </recommendedName>
</protein>
<dbReference type="Proteomes" id="UP000277671">
    <property type="component" value="Unassembled WGS sequence"/>
</dbReference>
<keyword evidence="2" id="KW-1185">Reference proteome</keyword>
<evidence type="ECO:0000313" key="2">
    <source>
        <dbReference type="Proteomes" id="UP000277671"/>
    </source>
</evidence>
<sequence>MMQVWSASQAAPDRLANEDHVFQYGQLVGVLDGATVPEGFDTGCVHGPAWYVRRLAARIGLVAADQPGATLMEILAGAIDAVRGDHGNRCDLGHPGTPSSTVCLIREGAEHVDYLVLCDSPLVVDLGSRLQVITDDRLDTTMVGMKSAAFAGKAGGDESDPQARFRRSVTWQRQQMNIPGGYWVAAADPDAAYHAIGGGLSLSGPDRVRRAALLTDGASYAVDKLRLFDWHNLLALLTSDGPSELIRRVRLAEQGTGDGQDRHRFKRYDDATVALCRFDR</sequence>
<accession>A0A495JJL2</accession>
<evidence type="ECO:0008006" key="3">
    <source>
        <dbReference type="Google" id="ProtNLM"/>
    </source>
</evidence>
<evidence type="ECO:0000313" key="1">
    <source>
        <dbReference type="EMBL" id="RKR88875.1"/>
    </source>
</evidence>
<dbReference type="EMBL" id="RBKT01000001">
    <property type="protein sequence ID" value="RKR88875.1"/>
    <property type="molecule type" value="Genomic_DNA"/>
</dbReference>
<dbReference type="RefSeq" id="WP_121157427.1">
    <property type="nucleotide sequence ID" value="NZ_RBKT01000001.1"/>
</dbReference>